<organism evidence="2 3">
    <name type="scientific">Rugosibacter aromaticivorans</name>
    <dbReference type="NCBI Taxonomy" id="1565605"/>
    <lineage>
        <taxon>Bacteria</taxon>
        <taxon>Pseudomonadati</taxon>
        <taxon>Pseudomonadota</taxon>
        <taxon>Betaproteobacteria</taxon>
        <taxon>Nitrosomonadales</taxon>
        <taxon>Sterolibacteriaceae</taxon>
        <taxon>Rugosibacter</taxon>
    </lineage>
</organism>
<dbReference type="PATRIC" id="fig|1565605.3.peg.1077"/>
<reference evidence="2 3" key="1">
    <citation type="journal article" date="2015" name="Genome Announc.">
        <title>Complete Genome Sequence of a Novel Bacterium within the Family Rhodocyclaceae That Degrades Polycyclic Aromatic Hydrocarbons.</title>
        <authorList>
            <person name="Singleton D.R."/>
            <person name="Dickey A.N."/>
            <person name="Scholl E.H."/>
            <person name="Wright F.A."/>
            <person name="Aitken M.D."/>
        </authorList>
    </citation>
    <scope>NUCLEOTIDE SEQUENCE [LARGE SCALE GENOMIC DNA]</scope>
    <source>
        <strain evidence="3">PG1-Ca6</strain>
    </source>
</reference>
<feature type="region of interest" description="Disordered" evidence="1">
    <location>
        <begin position="1"/>
        <end position="73"/>
    </location>
</feature>
<dbReference type="KEGG" id="rbu:PG1C_05135"/>
<keyword evidence="3" id="KW-1185">Reference proteome</keyword>
<dbReference type="Proteomes" id="UP000061603">
    <property type="component" value="Chromosome"/>
</dbReference>
<evidence type="ECO:0000313" key="3">
    <source>
        <dbReference type="Proteomes" id="UP000061603"/>
    </source>
</evidence>
<evidence type="ECO:0000313" key="2">
    <source>
        <dbReference type="EMBL" id="AJP49431.1"/>
    </source>
</evidence>
<dbReference type="InterPro" id="IPR018691">
    <property type="entry name" value="DUF2188"/>
</dbReference>
<accession>A0A0C5JQA0</accession>
<evidence type="ECO:0000256" key="1">
    <source>
        <dbReference type="SAM" id="MobiDB-lite"/>
    </source>
</evidence>
<sequence>MGKNQHVVPRENGWAVRGEGNERDTSHHNTQAEAERAARGIAINQQAEVIIHGENGRIRERNSYGNDPFPPKG</sequence>
<protein>
    <recommendedName>
        <fullName evidence="4">DUF2188 domain-containing protein</fullName>
    </recommendedName>
</protein>
<dbReference type="RefSeq" id="WP_202636932.1">
    <property type="nucleotide sequence ID" value="NZ_CP010554.1"/>
</dbReference>
<dbReference type="AlphaFoldDB" id="A0A0C5JQA0"/>
<dbReference type="Pfam" id="PF09954">
    <property type="entry name" value="DUF2188"/>
    <property type="match status" value="1"/>
</dbReference>
<dbReference type="EMBL" id="CP010554">
    <property type="protein sequence ID" value="AJP49431.1"/>
    <property type="molecule type" value="Genomic_DNA"/>
</dbReference>
<name>A0A0C5JQA0_9PROT</name>
<gene>
    <name evidence="2" type="ORF">PG1C_05135</name>
</gene>
<dbReference type="HOGENOM" id="CLU_179056_2_2_4"/>
<dbReference type="STRING" id="1565605.PG1C_05135"/>
<evidence type="ECO:0008006" key="4">
    <source>
        <dbReference type="Google" id="ProtNLM"/>
    </source>
</evidence>
<proteinExistence type="predicted"/>